<proteinExistence type="predicted"/>
<dbReference type="EMBL" id="KZ825963">
    <property type="protein sequence ID" value="PYH90954.1"/>
    <property type="molecule type" value="Genomic_DNA"/>
</dbReference>
<keyword evidence="4" id="KW-1185">Reference proteome</keyword>
<feature type="region of interest" description="Disordered" evidence="1">
    <location>
        <begin position="185"/>
        <end position="216"/>
    </location>
</feature>
<dbReference type="PROSITE" id="PS00028">
    <property type="entry name" value="ZINC_FINGER_C2H2_1"/>
    <property type="match status" value="2"/>
</dbReference>
<evidence type="ECO:0000313" key="4">
    <source>
        <dbReference type="Proteomes" id="UP000247810"/>
    </source>
</evidence>
<name>A0A319D0Y6_9EURO</name>
<reference evidence="3 4" key="1">
    <citation type="submission" date="2018-02" db="EMBL/GenBank/DDBJ databases">
        <title>The genomes of Aspergillus section Nigri reveals drivers in fungal speciation.</title>
        <authorList>
            <consortium name="DOE Joint Genome Institute"/>
            <person name="Vesth T.C."/>
            <person name="Nybo J."/>
            <person name="Theobald S."/>
            <person name="Brandl J."/>
            <person name="Frisvad J.C."/>
            <person name="Nielsen K.F."/>
            <person name="Lyhne E.K."/>
            <person name="Kogle M.E."/>
            <person name="Kuo A."/>
            <person name="Riley R."/>
            <person name="Clum A."/>
            <person name="Nolan M."/>
            <person name="Lipzen A."/>
            <person name="Salamov A."/>
            <person name="Henrissat B."/>
            <person name="Wiebenga A."/>
            <person name="De vries R.P."/>
            <person name="Grigoriev I.V."/>
            <person name="Mortensen U.H."/>
            <person name="Andersen M.R."/>
            <person name="Baker S.E."/>
        </authorList>
    </citation>
    <scope>NUCLEOTIDE SEQUENCE [LARGE SCALE GENOMIC DNA]</scope>
    <source>
        <strain evidence="3 4">CBS 707.79</strain>
    </source>
</reference>
<evidence type="ECO:0000256" key="1">
    <source>
        <dbReference type="SAM" id="MobiDB-lite"/>
    </source>
</evidence>
<dbReference type="InterPro" id="IPR013087">
    <property type="entry name" value="Znf_C2H2_type"/>
</dbReference>
<evidence type="ECO:0000313" key="3">
    <source>
        <dbReference type="EMBL" id="PYH90954.1"/>
    </source>
</evidence>
<dbReference type="Gene3D" id="3.30.160.60">
    <property type="entry name" value="Classic Zinc Finger"/>
    <property type="match status" value="1"/>
</dbReference>
<organism evidence="3 4">
    <name type="scientific">Aspergillus ellipticus CBS 707.79</name>
    <dbReference type="NCBI Taxonomy" id="1448320"/>
    <lineage>
        <taxon>Eukaryota</taxon>
        <taxon>Fungi</taxon>
        <taxon>Dikarya</taxon>
        <taxon>Ascomycota</taxon>
        <taxon>Pezizomycotina</taxon>
        <taxon>Eurotiomycetes</taxon>
        <taxon>Eurotiomycetidae</taxon>
        <taxon>Eurotiales</taxon>
        <taxon>Aspergillaceae</taxon>
        <taxon>Aspergillus</taxon>
        <taxon>Aspergillus subgen. Circumdati</taxon>
    </lineage>
</organism>
<feature type="domain" description="C2H2-type" evidence="2">
    <location>
        <begin position="323"/>
        <end position="346"/>
    </location>
</feature>
<dbReference type="SMART" id="SM00355">
    <property type="entry name" value="ZnF_C2H2"/>
    <property type="match status" value="2"/>
</dbReference>
<protein>
    <recommendedName>
        <fullName evidence="2">C2H2-type domain-containing protein</fullName>
    </recommendedName>
</protein>
<dbReference type="Proteomes" id="UP000247810">
    <property type="component" value="Unassembled WGS sequence"/>
</dbReference>
<evidence type="ECO:0000259" key="2">
    <source>
        <dbReference type="PROSITE" id="PS00028"/>
    </source>
</evidence>
<accession>A0A319D0Y6</accession>
<dbReference type="OrthoDB" id="5950721at2759"/>
<feature type="domain" description="C2H2-type" evidence="2">
    <location>
        <begin position="354"/>
        <end position="375"/>
    </location>
</feature>
<dbReference type="AlphaFoldDB" id="A0A319D0Y6"/>
<dbReference type="VEuPathDB" id="FungiDB:BO71DRAFT_433373"/>
<sequence>MGDTFHPDNSWSLLDDDTPAYDDYPEVIPLATTEYVDPFPAPFSTQGYAPREIIQAVWSVSGAPSNQNIPAAAPVPNTNPDPAAAPVIDPNLNQTAAPTVDSNLNNTEAPVVDPGLYPSVAPGTTFYFDQVVGVFTGSDLDPTMPLFLEPDWSFPPLIQSMPPGVSPTADATPTAAVDATMDPAIDPSQDVAADPAIDPSQDVAADPAIDPNLDAAADPNIDPNLDAAADPNIHSDLDLAALWAELDQTAAPGNDTGPAQTVVPAVNPHLQLTLDDFQIPEPDQPLLINSFDLVIHGFEDVPYILPPEPPGPQIVMVQKRYQCPWYGCRTILRTLVGLRAHIRLEHQGRPTVRCPYCPLKYGEGYNLHRHVRWKHPDFLDDFVNFAPF</sequence>
<gene>
    <name evidence="3" type="ORF">BO71DRAFT_433373</name>
</gene>